<dbReference type="EC" id="2.7.10.2" evidence="2"/>
<gene>
    <name evidence="21" type="primary">WEE1</name>
</gene>
<proteinExistence type="inferred from homology"/>
<feature type="active site" description="Proton acceptor" evidence="15">
    <location>
        <position position="205"/>
    </location>
</feature>
<feature type="domain" description="Protein kinase" evidence="20">
    <location>
        <begin position="78"/>
        <end position="345"/>
    </location>
</feature>
<reference evidence="21" key="3">
    <citation type="submission" date="2020-05" db="EMBL/GenBank/DDBJ databases">
        <title>Electrophorus electricus (electric eel) genome, fEleEle1, primary haplotype.</title>
        <authorList>
            <person name="Myers G."/>
            <person name="Meyer A."/>
            <person name="Fedrigo O."/>
            <person name="Formenti G."/>
            <person name="Rhie A."/>
            <person name="Tracey A."/>
            <person name="Sims Y."/>
            <person name="Jarvis E.D."/>
        </authorList>
    </citation>
    <scope>NUCLEOTIDE SEQUENCE [LARGE SCALE GENOMIC DNA]</scope>
</reference>
<keyword evidence="3" id="KW-0132">Cell division</keyword>
<evidence type="ECO:0000313" key="21">
    <source>
        <dbReference type="Ensembl" id="ENSEEEP00000030832.2"/>
    </source>
</evidence>
<evidence type="ECO:0000256" key="13">
    <source>
        <dbReference type="ARBA" id="ARBA00023306"/>
    </source>
</evidence>
<evidence type="ECO:0000313" key="22">
    <source>
        <dbReference type="Proteomes" id="UP000314983"/>
    </source>
</evidence>
<evidence type="ECO:0000256" key="9">
    <source>
        <dbReference type="ARBA" id="ARBA00022840"/>
    </source>
</evidence>
<dbReference type="Ensembl" id="ENSEEET00000031197.2">
    <property type="protein sequence ID" value="ENSEEEP00000030832.2"/>
    <property type="gene ID" value="ENSEEEG00000014747.2"/>
</dbReference>
<organism evidence="21 22">
    <name type="scientific">Electrophorus electricus</name>
    <name type="common">Electric eel</name>
    <name type="synonym">Gymnotus electricus</name>
    <dbReference type="NCBI Taxonomy" id="8005"/>
    <lineage>
        <taxon>Eukaryota</taxon>
        <taxon>Metazoa</taxon>
        <taxon>Chordata</taxon>
        <taxon>Craniata</taxon>
        <taxon>Vertebrata</taxon>
        <taxon>Euteleostomi</taxon>
        <taxon>Actinopterygii</taxon>
        <taxon>Neopterygii</taxon>
        <taxon>Teleostei</taxon>
        <taxon>Ostariophysi</taxon>
        <taxon>Gymnotiformes</taxon>
        <taxon>Gymnotoidei</taxon>
        <taxon>Gymnotidae</taxon>
        <taxon>Electrophorus</taxon>
    </lineage>
</organism>
<dbReference type="PANTHER" id="PTHR11042">
    <property type="entry name" value="EUKARYOTIC TRANSLATION INITIATION FACTOR 2-ALPHA KINASE EIF2-ALPHA KINASE -RELATED"/>
    <property type="match status" value="1"/>
</dbReference>
<keyword evidence="7" id="KW-0498">Mitosis</keyword>
<feature type="binding site" evidence="16 18">
    <location>
        <position position="107"/>
    </location>
    <ligand>
        <name>ATP</name>
        <dbReference type="ChEBI" id="CHEBI:30616"/>
    </ligand>
</feature>
<evidence type="ECO:0000256" key="8">
    <source>
        <dbReference type="ARBA" id="ARBA00022777"/>
    </source>
</evidence>
<dbReference type="Gene3D" id="1.10.510.10">
    <property type="entry name" value="Transferase(Phosphotransferase) domain 1"/>
    <property type="match status" value="1"/>
</dbReference>
<keyword evidence="6 16" id="KW-0547">Nucleotide-binding</keyword>
<dbReference type="GO" id="GO:0000278">
    <property type="term" value="P:mitotic cell cycle"/>
    <property type="evidence" value="ECO:0007669"/>
    <property type="project" value="InterPro"/>
</dbReference>
<comment type="subcellular location">
    <subcellularLocation>
        <location evidence="1">Nucleus</location>
    </subcellularLocation>
</comment>
<keyword evidence="19" id="KW-0723">Serine/threonine-protein kinase</keyword>
<dbReference type="InterPro" id="IPR008271">
    <property type="entry name" value="Ser/Thr_kinase_AS"/>
</dbReference>
<dbReference type="InterPro" id="IPR017164">
    <property type="entry name" value="Wee1-like_protein_kinase"/>
</dbReference>
<keyword evidence="10 17" id="KW-0460">Magnesium</keyword>
<evidence type="ECO:0000256" key="1">
    <source>
        <dbReference type="ARBA" id="ARBA00004123"/>
    </source>
</evidence>
<dbReference type="GO" id="GO:0005524">
    <property type="term" value="F:ATP binding"/>
    <property type="evidence" value="ECO:0007669"/>
    <property type="project" value="UniProtKB-UniRule"/>
</dbReference>
<dbReference type="AlphaFoldDB" id="A0A4W4FZV5"/>
<reference evidence="22" key="2">
    <citation type="journal article" date="2017" name="Sci. Adv.">
        <title>A tail of two voltages: Proteomic comparison of the three electric organs of the electric eel.</title>
        <authorList>
            <person name="Traeger L.L."/>
            <person name="Sabat G."/>
            <person name="Barrett-Wilt G.A."/>
            <person name="Wells G.B."/>
            <person name="Sussman M.R."/>
        </authorList>
    </citation>
    <scope>NUCLEOTIDE SEQUENCE [LARGE SCALE GENOMIC DNA]</scope>
</reference>
<evidence type="ECO:0000256" key="5">
    <source>
        <dbReference type="ARBA" id="ARBA00022723"/>
    </source>
</evidence>
<keyword evidence="13" id="KW-0131">Cell cycle</keyword>
<dbReference type="PANTHER" id="PTHR11042:SF72">
    <property type="entry name" value="WEE1-LIKE PROTEIN KINASE"/>
    <property type="match status" value="1"/>
</dbReference>
<dbReference type="FunFam" id="3.30.200.20:FF:000115">
    <property type="entry name" value="Wee1-like kinase 2"/>
    <property type="match status" value="1"/>
</dbReference>
<dbReference type="PIRSF" id="PIRSF037281">
    <property type="entry name" value="Wee1-like_protein_kinase"/>
    <property type="match status" value="1"/>
</dbReference>
<name>A0A4W4FZV5_ELEEL</name>
<evidence type="ECO:0000256" key="6">
    <source>
        <dbReference type="ARBA" id="ARBA00022741"/>
    </source>
</evidence>
<dbReference type="GO" id="GO:0004674">
    <property type="term" value="F:protein serine/threonine kinase activity"/>
    <property type="evidence" value="ECO:0007669"/>
    <property type="project" value="UniProtKB-KW"/>
</dbReference>
<evidence type="ECO:0000256" key="14">
    <source>
        <dbReference type="ARBA" id="ARBA00037982"/>
    </source>
</evidence>
<evidence type="ECO:0000256" key="4">
    <source>
        <dbReference type="ARBA" id="ARBA00022679"/>
    </source>
</evidence>
<reference evidence="21" key="4">
    <citation type="submission" date="2025-08" db="UniProtKB">
        <authorList>
            <consortium name="Ensembl"/>
        </authorList>
    </citation>
    <scope>IDENTIFICATION</scope>
</reference>
<evidence type="ECO:0000256" key="2">
    <source>
        <dbReference type="ARBA" id="ARBA00011903"/>
    </source>
</evidence>
<evidence type="ECO:0000256" key="7">
    <source>
        <dbReference type="ARBA" id="ARBA00022776"/>
    </source>
</evidence>
<comment type="cofactor">
    <cofactor evidence="17">
        <name>Mg(2+)</name>
        <dbReference type="ChEBI" id="CHEBI:18420"/>
    </cofactor>
    <text evidence="17">Binds 2 magnesium ions per subunit.</text>
</comment>
<dbReference type="PROSITE" id="PS00108">
    <property type="entry name" value="PROTEIN_KINASE_ST"/>
    <property type="match status" value="1"/>
</dbReference>
<sequence>VFQRQSGRRRRRTRTSRVNYNPFLHAAVAHAATSESKNRKRARRNNSFIYLHLTVQILCCPQRKTSVGSRLSRYTSEFCELEMIGSGEFGDVFKCVKRLDGCIYAIKYSRKLLAGSVAEQRALQEVYAHAVLGQHPHVVRYYSAWSEDEHMLIQNEYCNRGTLADLITQNQRTLTFLSETHLKDLLLQVSQGLRYIHSASLVHMDIKPSNIYISQRVVVTGTCVNGDASDRNVVYKIGNLGHVTHVSHAKVEEGDSRYILTILVLQLYNGLPKADVFALALTVISASGADEVPRTGEGWHAIWHSQLPHTPRVLSPEFQCLLKLMIHPDPECRPTASALTKHPVLLAPSTPDINVLRQRIYAEKLKTALLLKNTHELTSKYPPVSLKALNGTLCTGLSHQFIILNFTLLPHGINLFLAQNELSLIVNELQCCYISWFGLTSYM</sequence>
<dbReference type="GO" id="GO:0005737">
    <property type="term" value="C:cytoplasm"/>
    <property type="evidence" value="ECO:0007669"/>
    <property type="project" value="TreeGrafter"/>
</dbReference>
<keyword evidence="5 17" id="KW-0479">Metal-binding</keyword>
<dbReference type="InterPro" id="IPR000719">
    <property type="entry name" value="Prot_kinase_dom"/>
</dbReference>
<dbReference type="GO" id="GO:0051301">
    <property type="term" value="P:cell division"/>
    <property type="evidence" value="ECO:0007669"/>
    <property type="project" value="UniProtKB-KW"/>
</dbReference>
<accession>A0A4W4FZV5</accession>
<feature type="binding site" evidence="16">
    <location>
        <begin position="84"/>
        <end position="92"/>
    </location>
    <ligand>
        <name>ATP</name>
        <dbReference type="ChEBI" id="CHEBI:30616"/>
    </ligand>
</feature>
<dbReference type="SMART" id="SM00220">
    <property type="entry name" value="S_TKc"/>
    <property type="match status" value="1"/>
</dbReference>
<keyword evidence="8" id="KW-0418">Kinase</keyword>
<keyword evidence="4" id="KW-0808">Transferase</keyword>
<evidence type="ECO:0000256" key="16">
    <source>
        <dbReference type="PIRSR" id="PIRSR037281-2"/>
    </source>
</evidence>
<reference evidence="22" key="1">
    <citation type="journal article" date="2014" name="Science">
        <title>Nonhuman genetics. Genomic basis for the convergent evolution of electric organs.</title>
        <authorList>
            <person name="Gallant J.R."/>
            <person name="Traeger L.L."/>
            <person name="Volkening J.D."/>
            <person name="Moffett H."/>
            <person name="Chen P.H."/>
            <person name="Novina C.D."/>
            <person name="Phillips G.N.Jr."/>
            <person name="Anand R."/>
            <person name="Wells G.B."/>
            <person name="Pinch M."/>
            <person name="Guth R."/>
            <person name="Unguez G.A."/>
            <person name="Albert J.S."/>
            <person name="Zakon H.H."/>
            <person name="Samanta M.P."/>
            <person name="Sussman M.R."/>
        </authorList>
    </citation>
    <scope>NUCLEOTIDE SEQUENCE [LARGE SCALE GENOMIC DNA]</scope>
</reference>
<evidence type="ECO:0000256" key="3">
    <source>
        <dbReference type="ARBA" id="ARBA00022618"/>
    </source>
</evidence>
<dbReference type="GO" id="GO:0005634">
    <property type="term" value="C:nucleus"/>
    <property type="evidence" value="ECO:0007669"/>
    <property type="project" value="UniProtKB-SubCell"/>
</dbReference>
<feature type="binding site" evidence="17">
    <location>
        <position position="210"/>
    </location>
    <ligand>
        <name>Mg(2+)</name>
        <dbReference type="ChEBI" id="CHEBI:18420"/>
        <label>1</label>
    </ligand>
</feature>
<protein>
    <recommendedName>
        <fullName evidence="2">non-specific protein-tyrosine kinase</fullName>
        <ecNumber evidence="2">2.7.10.2</ecNumber>
    </recommendedName>
</protein>
<dbReference type="InterPro" id="IPR011009">
    <property type="entry name" value="Kinase-like_dom_sf"/>
</dbReference>
<evidence type="ECO:0000256" key="11">
    <source>
        <dbReference type="ARBA" id="ARBA00023137"/>
    </source>
</evidence>
<evidence type="ECO:0000256" key="18">
    <source>
        <dbReference type="PROSITE-ProRule" id="PRU10141"/>
    </source>
</evidence>
<reference evidence="21" key="5">
    <citation type="submission" date="2025-09" db="UniProtKB">
        <authorList>
            <consortium name="Ensembl"/>
        </authorList>
    </citation>
    <scope>IDENTIFICATION</scope>
</reference>
<keyword evidence="12" id="KW-0539">Nucleus</keyword>
<dbReference type="GO" id="GO:0004715">
    <property type="term" value="F:non-membrane spanning protein tyrosine kinase activity"/>
    <property type="evidence" value="ECO:0007669"/>
    <property type="project" value="UniProtKB-EC"/>
</dbReference>
<evidence type="ECO:0000256" key="10">
    <source>
        <dbReference type="ARBA" id="ARBA00022842"/>
    </source>
</evidence>
<dbReference type="Proteomes" id="UP000314983">
    <property type="component" value="Chromosome 1"/>
</dbReference>
<dbReference type="Pfam" id="PF00069">
    <property type="entry name" value="Pkinase"/>
    <property type="match status" value="1"/>
</dbReference>
<keyword evidence="22" id="KW-1185">Reference proteome</keyword>
<keyword evidence="9 16" id="KW-0067">ATP-binding</keyword>
<dbReference type="InterPro" id="IPR050339">
    <property type="entry name" value="CC_SR_Kinase"/>
</dbReference>
<dbReference type="GO" id="GO:0000287">
    <property type="term" value="F:magnesium ion binding"/>
    <property type="evidence" value="ECO:0007669"/>
    <property type="project" value="InterPro"/>
</dbReference>
<dbReference type="OMA" id="DRRYMSP"/>
<evidence type="ECO:0000259" key="20">
    <source>
        <dbReference type="PROSITE" id="PS50011"/>
    </source>
</evidence>
<comment type="similarity">
    <text evidence="14">Belongs to the protein kinase superfamily. Ser/Thr protein kinase family. GCN2 subfamily.</text>
</comment>
<dbReference type="SUPFAM" id="SSF56112">
    <property type="entry name" value="Protein kinase-like (PK-like)"/>
    <property type="match status" value="1"/>
</dbReference>
<keyword evidence="11" id="KW-0829">Tyrosine-protein kinase</keyword>
<dbReference type="Gene3D" id="3.30.200.20">
    <property type="entry name" value="Phosphorylase Kinase, domain 1"/>
    <property type="match status" value="1"/>
</dbReference>
<evidence type="ECO:0000256" key="17">
    <source>
        <dbReference type="PIRSR" id="PIRSR037281-3"/>
    </source>
</evidence>
<dbReference type="InterPro" id="IPR017441">
    <property type="entry name" value="Protein_kinase_ATP_BS"/>
</dbReference>
<evidence type="ECO:0000256" key="12">
    <source>
        <dbReference type="ARBA" id="ARBA00023242"/>
    </source>
</evidence>
<dbReference type="PROSITE" id="PS00107">
    <property type="entry name" value="PROTEIN_KINASE_ATP"/>
    <property type="match status" value="1"/>
</dbReference>
<dbReference type="PROSITE" id="PS50011">
    <property type="entry name" value="PROTEIN_KINASE_DOM"/>
    <property type="match status" value="1"/>
</dbReference>
<evidence type="ECO:0000256" key="19">
    <source>
        <dbReference type="RuleBase" id="RU000304"/>
    </source>
</evidence>
<dbReference type="STRING" id="8005.ENSEEEP00000030832"/>
<dbReference type="GeneTree" id="ENSGT00940000157939"/>
<evidence type="ECO:0000256" key="15">
    <source>
        <dbReference type="PIRSR" id="PIRSR037281-1"/>
    </source>
</evidence>